<accession>A0A1V1PFV4</accession>
<feature type="transmembrane region" description="Helical" evidence="1">
    <location>
        <begin position="32"/>
        <end position="52"/>
    </location>
</feature>
<dbReference type="Proteomes" id="UP000189670">
    <property type="component" value="Unassembled WGS sequence"/>
</dbReference>
<protein>
    <recommendedName>
        <fullName evidence="4">CARDB domain-containing protein</fullName>
    </recommendedName>
</protein>
<keyword evidence="1" id="KW-0472">Membrane</keyword>
<reference evidence="3" key="1">
    <citation type="submission" date="2012-11" db="EMBL/GenBank/DDBJ databases">
        <authorList>
            <person name="Lucero-Rivera Y.E."/>
            <person name="Tovar-Ramirez D."/>
        </authorList>
    </citation>
    <scope>NUCLEOTIDE SEQUENCE [LARGE SCALE GENOMIC DNA]</scope>
    <source>
        <strain evidence="3">Araruama</strain>
    </source>
</reference>
<organism evidence="2 3">
    <name type="scientific">Candidatus Magnetoglobus multicellularis str. Araruama</name>
    <dbReference type="NCBI Taxonomy" id="890399"/>
    <lineage>
        <taxon>Bacteria</taxon>
        <taxon>Pseudomonadati</taxon>
        <taxon>Thermodesulfobacteriota</taxon>
        <taxon>Desulfobacteria</taxon>
        <taxon>Desulfobacterales</taxon>
        <taxon>Desulfobacteraceae</taxon>
        <taxon>Candidatus Magnetoglobus</taxon>
    </lineage>
</organism>
<evidence type="ECO:0000313" key="3">
    <source>
        <dbReference type="Proteomes" id="UP000189670"/>
    </source>
</evidence>
<name>A0A1V1PFV4_9BACT</name>
<keyword evidence="1" id="KW-1133">Transmembrane helix</keyword>
<keyword evidence="1" id="KW-0812">Transmembrane</keyword>
<dbReference type="AlphaFoldDB" id="A0A1V1PFV4"/>
<gene>
    <name evidence="2" type="ORF">OMM_00800</name>
</gene>
<dbReference type="EMBL" id="ATBP01000046">
    <property type="protein sequence ID" value="ETR73656.1"/>
    <property type="molecule type" value="Genomic_DNA"/>
</dbReference>
<feature type="transmembrane region" description="Helical" evidence="1">
    <location>
        <begin position="270"/>
        <end position="289"/>
    </location>
</feature>
<proteinExistence type="predicted"/>
<comment type="caution">
    <text evidence="2">The sequence shown here is derived from an EMBL/GenBank/DDBJ whole genome shotgun (WGS) entry which is preliminary data.</text>
</comment>
<evidence type="ECO:0008006" key="4">
    <source>
        <dbReference type="Google" id="ProtNLM"/>
    </source>
</evidence>
<evidence type="ECO:0000256" key="1">
    <source>
        <dbReference type="SAM" id="Phobius"/>
    </source>
</evidence>
<evidence type="ECO:0000313" key="2">
    <source>
        <dbReference type="EMBL" id="ETR73656.1"/>
    </source>
</evidence>
<sequence length="295" mass="34262">MVYTEIIENIAFEKDSVVYSETINRNIKSKNVYLQTTILLLLCFISTSYARYITIDSSLQTRIEGDVLNVFVEITNNGDEFAYDVVIHAEVGDQSKVSKMKKELRIKESFHTNFSFQMSFNKPGNYPVFIRINYSDLNKYSFSALSMTHINYKEDVYPQIFGKMEKVEIVKEGKARLLLKNLDEQKKAVDIKLILPKELSSPDNIKKVMLQPKEEKSLIFTISNFSSFIGTKAAIYVIMEYENNHKHFSTSLMSSVEIVEKYKLTDKERLLLLGIPICLFAVFLSITIYRRKRRK</sequence>
<feature type="transmembrane region" description="Helical" evidence="1">
    <location>
        <begin position="217"/>
        <end position="239"/>
    </location>
</feature>